<evidence type="ECO:0000259" key="2">
    <source>
        <dbReference type="Pfam" id="PF01657"/>
    </source>
</evidence>
<proteinExistence type="predicted"/>
<dbReference type="Pfam" id="PF01657">
    <property type="entry name" value="Stress-antifung"/>
    <property type="match status" value="1"/>
</dbReference>
<organism evidence="3 4">
    <name type="scientific">Vitis vinifera</name>
    <name type="common">Grape</name>
    <dbReference type="NCBI Taxonomy" id="29760"/>
    <lineage>
        <taxon>Eukaryota</taxon>
        <taxon>Viridiplantae</taxon>
        <taxon>Streptophyta</taxon>
        <taxon>Embryophyta</taxon>
        <taxon>Tracheophyta</taxon>
        <taxon>Spermatophyta</taxon>
        <taxon>Magnoliopsida</taxon>
        <taxon>eudicotyledons</taxon>
        <taxon>Gunneridae</taxon>
        <taxon>Pentapetalae</taxon>
        <taxon>rosids</taxon>
        <taxon>Vitales</taxon>
        <taxon>Vitaceae</taxon>
        <taxon>Viteae</taxon>
        <taxon>Vitis</taxon>
    </lineage>
</organism>
<feature type="signal peptide" evidence="1">
    <location>
        <begin position="1"/>
        <end position="27"/>
    </location>
</feature>
<dbReference type="EMBL" id="QGNW01000186">
    <property type="protein sequence ID" value="RVW87196.1"/>
    <property type="molecule type" value="Genomic_DNA"/>
</dbReference>
<dbReference type="AlphaFoldDB" id="A0A438HRW7"/>
<evidence type="ECO:0000256" key="1">
    <source>
        <dbReference type="SAM" id="SignalP"/>
    </source>
</evidence>
<comment type="caution">
    <text evidence="3">The sequence shown here is derived from an EMBL/GenBank/DDBJ whole genome shotgun (WGS) entry which is preliminary data.</text>
</comment>
<dbReference type="Proteomes" id="UP000288805">
    <property type="component" value="Unassembled WGS sequence"/>
</dbReference>
<feature type="chain" id="PRO_5019036371" description="Gnk2-homologous domain-containing protein" evidence="1">
    <location>
        <begin position="28"/>
        <end position="113"/>
    </location>
</feature>
<accession>A0A438HRW7</accession>
<evidence type="ECO:0000313" key="3">
    <source>
        <dbReference type="EMBL" id="RVW87196.1"/>
    </source>
</evidence>
<feature type="domain" description="Gnk2-homologous" evidence="2">
    <location>
        <begin position="41"/>
        <end position="111"/>
    </location>
</feature>
<dbReference type="InterPro" id="IPR002902">
    <property type="entry name" value="GNK2"/>
</dbReference>
<reference evidence="3 4" key="1">
    <citation type="journal article" date="2018" name="PLoS Genet.">
        <title>Population sequencing reveals clonal diversity and ancestral inbreeding in the grapevine cultivar Chardonnay.</title>
        <authorList>
            <person name="Roach M.J."/>
            <person name="Johnson D.L."/>
            <person name="Bohlmann J."/>
            <person name="van Vuuren H.J."/>
            <person name="Jones S.J."/>
            <person name="Pretorius I.S."/>
            <person name="Schmidt S.A."/>
            <person name="Borneman A.R."/>
        </authorList>
    </citation>
    <scope>NUCLEOTIDE SEQUENCE [LARGE SCALE GENOMIC DNA]</scope>
    <source>
        <strain evidence="4">cv. Chardonnay</strain>
        <tissue evidence="3">Leaf</tissue>
    </source>
</reference>
<evidence type="ECO:0000313" key="4">
    <source>
        <dbReference type="Proteomes" id="UP000288805"/>
    </source>
</evidence>
<protein>
    <recommendedName>
        <fullName evidence="2">Gnk2-homologous domain-containing protein</fullName>
    </recommendedName>
</protein>
<name>A0A438HRW7_VITVI</name>
<keyword evidence="1" id="KW-0732">Signal</keyword>
<sequence>MGSDSFSTRAFLLFLISIFSLIAFANGQSPLYYFCGIETIDRDYKTILTSLLDSLSFDCSHNLFPPKNEVVDIKLNLYLCGGDVNATACQSCVKTAVQVIQECQYNKTAIMNA</sequence>
<gene>
    <name evidence="3" type="ORF">CK203_027029</name>
</gene>